<organism evidence="1">
    <name type="scientific">Pelagomonas calceolata</name>
    <dbReference type="NCBI Taxonomy" id="35677"/>
    <lineage>
        <taxon>Eukaryota</taxon>
        <taxon>Sar</taxon>
        <taxon>Stramenopiles</taxon>
        <taxon>Ochrophyta</taxon>
        <taxon>Pelagophyceae</taxon>
        <taxon>Pelagomonadales</taxon>
        <taxon>Pelagomonadaceae</taxon>
        <taxon>Pelagomonas</taxon>
    </lineage>
</organism>
<reference evidence="1" key="1">
    <citation type="submission" date="2021-01" db="EMBL/GenBank/DDBJ databases">
        <authorList>
            <person name="Corre E."/>
            <person name="Pelletier E."/>
            <person name="Niang G."/>
            <person name="Scheremetjew M."/>
            <person name="Finn R."/>
            <person name="Kale V."/>
            <person name="Holt S."/>
            <person name="Cochrane G."/>
            <person name="Meng A."/>
            <person name="Brown T."/>
            <person name="Cohen L."/>
        </authorList>
    </citation>
    <scope>NUCLEOTIDE SEQUENCE</scope>
    <source>
        <strain evidence="1">CCMP1756</strain>
    </source>
</reference>
<evidence type="ECO:0000313" key="1">
    <source>
        <dbReference type="EMBL" id="CAE0689974.1"/>
    </source>
</evidence>
<dbReference type="EMBL" id="HBIW01006492">
    <property type="protein sequence ID" value="CAE0689974.1"/>
    <property type="molecule type" value="Transcribed_RNA"/>
</dbReference>
<accession>A0A7S3ZPT6</accession>
<protein>
    <submittedName>
        <fullName evidence="1">Uncharacterized protein</fullName>
    </submittedName>
</protein>
<gene>
    <name evidence="1" type="ORF">PCAL00307_LOCUS5409</name>
</gene>
<sequence length="431" mass="46427">MAAALEAKISRLRLDAPRKDAPVPTAPKPYTALSVEQYGAACLGLRRVGLPAHVLRGALAPFCLLRRTPRAPHPTRRRGHPLPPLVQALYRAHPSFRRGLHDALATKGSIPSGLRGVDNADPPCARKATQGLLRLFEAMDQDCASRDPDASIVRHKTAVCCQKLAETARAAGTTLNIDSPADWFRLAHVVLSCLPANVVRRSFVGICGRFDRYTFPECGHALHEDDDAAWIQQAPAERCSDLIGALRARPPAAPLHRANADGPARVRCPTCGTAGPALHESFPRFTPVPAAAAPHLLWVIILRSSGAGLSRHRVALPSRVLFDGETGQPRALKEKEVPPSNAVVYALGAVMLFHSRKERGDPEPEFEGDSGGRYSICVNLGAQDGFYWIKRDDGESQPVRGPEGVALLETHCHSAFYDVESSEGAKACVGG</sequence>
<dbReference type="AlphaFoldDB" id="A0A7S3ZPT6"/>
<proteinExistence type="predicted"/>
<name>A0A7S3ZPT6_9STRA</name>